<keyword evidence="5" id="KW-0479">Metal-binding</keyword>
<evidence type="ECO:0000259" key="12">
    <source>
        <dbReference type="Pfam" id="PF00925"/>
    </source>
</evidence>
<dbReference type="InterPro" id="IPR032677">
    <property type="entry name" value="GTP_cyclohydro_II"/>
</dbReference>
<keyword evidence="8" id="KW-0862">Zinc</keyword>
<comment type="cofactor">
    <cofactor evidence="1">
        <name>Zn(2+)</name>
        <dbReference type="ChEBI" id="CHEBI:29105"/>
    </cofactor>
</comment>
<evidence type="ECO:0000256" key="5">
    <source>
        <dbReference type="ARBA" id="ARBA00022723"/>
    </source>
</evidence>
<evidence type="ECO:0000256" key="10">
    <source>
        <dbReference type="ARBA" id="ARBA00049295"/>
    </source>
</evidence>
<comment type="catalytic activity">
    <reaction evidence="10">
        <text>GTP + 4 H2O = 2,5-diamino-6-hydroxy-4-(5-phosphoribosylamino)-pyrimidine + formate + 2 phosphate + 3 H(+)</text>
        <dbReference type="Rhea" id="RHEA:23704"/>
        <dbReference type="ChEBI" id="CHEBI:15377"/>
        <dbReference type="ChEBI" id="CHEBI:15378"/>
        <dbReference type="ChEBI" id="CHEBI:15740"/>
        <dbReference type="ChEBI" id="CHEBI:37565"/>
        <dbReference type="ChEBI" id="CHEBI:43474"/>
        <dbReference type="ChEBI" id="CHEBI:58614"/>
        <dbReference type="EC" id="3.5.4.25"/>
    </reaction>
</comment>
<evidence type="ECO:0000256" key="2">
    <source>
        <dbReference type="ARBA" id="ARBA00004853"/>
    </source>
</evidence>
<organism evidence="13 14">
    <name type="scientific">Paenibacillus artemisiicola</name>
    <dbReference type="NCBI Taxonomy" id="1172618"/>
    <lineage>
        <taxon>Bacteria</taxon>
        <taxon>Bacillati</taxon>
        <taxon>Bacillota</taxon>
        <taxon>Bacilli</taxon>
        <taxon>Bacillales</taxon>
        <taxon>Paenibacillaceae</taxon>
        <taxon>Paenibacillus</taxon>
    </lineage>
</organism>
<feature type="domain" description="GTP cyclohydrolase II" evidence="12">
    <location>
        <begin position="77"/>
        <end position="217"/>
    </location>
</feature>
<dbReference type="NCBIfam" id="NF001591">
    <property type="entry name" value="PRK00393.1"/>
    <property type="match status" value="1"/>
</dbReference>
<evidence type="ECO:0000256" key="8">
    <source>
        <dbReference type="ARBA" id="ARBA00022833"/>
    </source>
</evidence>
<accession>A0ABS3W5B0</accession>
<keyword evidence="14" id="KW-1185">Reference proteome</keyword>
<dbReference type="Proteomes" id="UP000670947">
    <property type="component" value="Unassembled WGS sequence"/>
</dbReference>
<sequence>MKAYDAEAISALRDKIRLIQTGNKAIYVAGPIKLPIDLDGSTIAFSWYVWLNADETTPDLACLIDRLSRVNLAEWQQSSMLVYGDMQRAEHALIRFHSICHTGDIFGSKRCDCGYQLKQSMKQIVGSGNGALFYLADHEGRGIGLFSKALAYILQENGYDTVDANLKLGFADDARDYGEAIDVLKAFRTKPVTLITNNPRKVEALVKAGMPVSGRVPLWGEASEYNVRYLMTKIARSGHMSERLQSSERWISRDERAREQEEQRRGTIHP</sequence>
<evidence type="ECO:0000256" key="9">
    <source>
        <dbReference type="ARBA" id="ARBA00023134"/>
    </source>
</evidence>
<evidence type="ECO:0000256" key="1">
    <source>
        <dbReference type="ARBA" id="ARBA00001947"/>
    </source>
</evidence>
<reference evidence="13 14" key="1">
    <citation type="submission" date="2021-03" db="EMBL/GenBank/DDBJ databases">
        <title>Paenibacillus artemisicola MWE-103 whole genome sequence.</title>
        <authorList>
            <person name="Ham Y.J."/>
        </authorList>
    </citation>
    <scope>NUCLEOTIDE SEQUENCE [LARGE SCALE GENOMIC DNA]</scope>
    <source>
        <strain evidence="13 14">MWE-103</strain>
    </source>
</reference>
<evidence type="ECO:0000256" key="6">
    <source>
        <dbReference type="ARBA" id="ARBA00022741"/>
    </source>
</evidence>
<dbReference type="SUPFAM" id="SSF142695">
    <property type="entry name" value="RibA-like"/>
    <property type="match status" value="1"/>
</dbReference>
<keyword evidence="6" id="KW-0547">Nucleotide-binding</keyword>
<gene>
    <name evidence="13" type="ORF">I8J29_04685</name>
</gene>
<comment type="pathway">
    <text evidence="2">Cofactor biosynthesis; riboflavin biosynthesis; 5-amino-6-(D-ribitylamino)uracil from GTP: step 1/4.</text>
</comment>
<evidence type="ECO:0000313" key="14">
    <source>
        <dbReference type="Proteomes" id="UP000670947"/>
    </source>
</evidence>
<dbReference type="CDD" id="cd00641">
    <property type="entry name" value="GTP_cyclohydro2"/>
    <property type="match status" value="1"/>
</dbReference>
<evidence type="ECO:0000256" key="3">
    <source>
        <dbReference type="ARBA" id="ARBA00012762"/>
    </source>
</evidence>
<protein>
    <recommendedName>
        <fullName evidence="3">GTP cyclohydrolase II</fullName>
        <ecNumber evidence="3">3.5.4.25</ecNumber>
    </recommendedName>
</protein>
<comment type="caution">
    <text evidence="13">The sequence shown here is derived from an EMBL/GenBank/DDBJ whole genome shotgun (WGS) entry which is preliminary data.</text>
</comment>
<keyword evidence="4" id="KW-0686">Riboflavin biosynthesis</keyword>
<dbReference type="InterPro" id="IPR036144">
    <property type="entry name" value="RibA-like_sf"/>
</dbReference>
<name>A0ABS3W5B0_9BACL</name>
<evidence type="ECO:0000256" key="11">
    <source>
        <dbReference type="SAM" id="MobiDB-lite"/>
    </source>
</evidence>
<dbReference type="Pfam" id="PF00925">
    <property type="entry name" value="GTP_cyclohydro2"/>
    <property type="match status" value="1"/>
</dbReference>
<dbReference type="Gene3D" id="3.40.50.10990">
    <property type="entry name" value="GTP cyclohydrolase II"/>
    <property type="match status" value="1"/>
</dbReference>
<dbReference type="RefSeq" id="WP_208846503.1">
    <property type="nucleotide sequence ID" value="NZ_JAGGDJ010000002.1"/>
</dbReference>
<evidence type="ECO:0000256" key="7">
    <source>
        <dbReference type="ARBA" id="ARBA00022801"/>
    </source>
</evidence>
<dbReference type="InterPro" id="IPR000926">
    <property type="entry name" value="RibA"/>
</dbReference>
<feature type="region of interest" description="Disordered" evidence="11">
    <location>
        <begin position="245"/>
        <end position="270"/>
    </location>
</feature>
<keyword evidence="9" id="KW-0342">GTP-binding</keyword>
<dbReference type="PANTHER" id="PTHR21327">
    <property type="entry name" value="GTP CYCLOHYDROLASE II-RELATED"/>
    <property type="match status" value="1"/>
</dbReference>
<dbReference type="EC" id="3.5.4.25" evidence="3"/>
<proteinExistence type="predicted"/>
<dbReference type="EMBL" id="JAGGDJ010000002">
    <property type="protein sequence ID" value="MBO7743478.1"/>
    <property type="molecule type" value="Genomic_DNA"/>
</dbReference>
<evidence type="ECO:0000256" key="4">
    <source>
        <dbReference type="ARBA" id="ARBA00022619"/>
    </source>
</evidence>
<dbReference type="PANTHER" id="PTHR21327:SF18">
    <property type="entry name" value="3,4-DIHYDROXY-2-BUTANONE 4-PHOSPHATE SYNTHASE"/>
    <property type="match status" value="1"/>
</dbReference>
<keyword evidence="7" id="KW-0378">Hydrolase</keyword>
<evidence type="ECO:0000313" key="13">
    <source>
        <dbReference type="EMBL" id="MBO7743478.1"/>
    </source>
</evidence>